<comment type="caution">
    <text evidence="2">The sequence shown here is derived from an EMBL/GenBank/DDBJ whole genome shotgun (WGS) entry which is preliminary data.</text>
</comment>
<evidence type="ECO:0000313" key="2">
    <source>
        <dbReference type="EMBL" id="TDX00001.1"/>
    </source>
</evidence>
<gene>
    <name evidence="2" type="ORF">EDB95_1017</name>
</gene>
<reference evidence="2 3" key="1">
    <citation type="submission" date="2019-03" db="EMBL/GenBank/DDBJ databases">
        <title>Genomic Encyclopedia of Type Strains, Phase IV (KMG-IV): sequencing the most valuable type-strain genomes for metagenomic binning, comparative biology and taxonomic classification.</title>
        <authorList>
            <person name="Goeker M."/>
        </authorList>
    </citation>
    <scope>NUCLEOTIDE SEQUENCE [LARGE SCALE GENOMIC DNA]</scope>
    <source>
        <strain evidence="2 3">DSM 100059</strain>
    </source>
</reference>
<dbReference type="Pfam" id="PF00483">
    <property type="entry name" value="NTP_transferase"/>
    <property type="match status" value="1"/>
</dbReference>
<dbReference type="RefSeq" id="WP_133991185.1">
    <property type="nucleotide sequence ID" value="NZ_SODV01000001.1"/>
</dbReference>
<dbReference type="OrthoDB" id="9813880at2"/>
<proteinExistence type="predicted"/>
<keyword evidence="3" id="KW-1185">Reference proteome</keyword>
<dbReference type="Gene3D" id="3.90.550.10">
    <property type="entry name" value="Spore Coat Polysaccharide Biosynthesis Protein SpsA, Chain A"/>
    <property type="match status" value="1"/>
</dbReference>
<dbReference type="PANTHER" id="PTHR22572">
    <property type="entry name" value="SUGAR-1-PHOSPHATE GUANYL TRANSFERASE"/>
    <property type="match status" value="1"/>
</dbReference>
<name>A0A4R8DS74_9BACT</name>
<dbReference type="InterPro" id="IPR005835">
    <property type="entry name" value="NTP_transferase_dom"/>
</dbReference>
<organism evidence="2 3">
    <name type="scientific">Dinghuibacter silviterrae</name>
    <dbReference type="NCBI Taxonomy" id="1539049"/>
    <lineage>
        <taxon>Bacteria</taxon>
        <taxon>Pseudomonadati</taxon>
        <taxon>Bacteroidota</taxon>
        <taxon>Chitinophagia</taxon>
        <taxon>Chitinophagales</taxon>
        <taxon>Chitinophagaceae</taxon>
        <taxon>Dinghuibacter</taxon>
    </lineage>
</organism>
<dbReference type="EMBL" id="SODV01000001">
    <property type="protein sequence ID" value="TDX00001.1"/>
    <property type="molecule type" value="Genomic_DNA"/>
</dbReference>
<evidence type="ECO:0000259" key="1">
    <source>
        <dbReference type="Pfam" id="PF00483"/>
    </source>
</evidence>
<dbReference type="InterPro" id="IPR050486">
    <property type="entry name" value="Mannose-1P_guanyltransferase"/>
</dbReference>
<protein>
    <submittedName>
        <fullName evidence="2">Nucleotidyltransferase-like protein</fullName>
    </submittedName>
</protein>
<dbReference type="AlphaFoldDB" id="A0A4R8DS74"/>
<keyword evidence="2" id="KW-0808">Transferase</keyword>
<dbReference type="Proteomes" id="UP000294498">
    <property type="component" value="Unassembled WGS sequence"/>
</dbReference>
<accession>A0A4R8DS74</accession>
<dbReference type="GO" id="GO:0016740">
    <property type="term" value="F:transferase activity"/>
    <property type="evidence" value="ECO:0007669"/>
    <property type="project" value="UniProtKB-KW"/>
</dbReference>
<dbReference type="SUPFAM" id="SSF53448">
    <property type="entry name" value="Nucleotide-diphospho-sugar transferases"/>
    <property type="match status" value="1"/>
</dbReference>
<feature type="domain" description="Nucleotidyl transferase" evidence="1">
    <location>
        <begin position="6"/>
        <end position="140"/>
    </location>
</feature>
<sequence length="241" mass="26996">MPLQRAIIFAAGQGPHLKPWTDQHPKALAQVNGKSLLQRNIEYLQRYGIKDVIVNVHHFSDQVIGEIERSKGWGSQVTISDETGGLLRTGGGLKHAAWYFGDTDPFVVMNVDMLTNLDLDKMLAFHQSHGSKVTMAVTKRLTSRNFLFNDQGRLCGWINTQTGEQRMCRADHPLIPKAYSCINIFQPSVFPLITKTGAFSIIDLYIEVAKHALVLGYDHTGDQLVDIGRPESIAKAEMYFQ</sequence>
<evidence type="ECO:0000313" key="3">
    <source>
        <dbReference type="Proteomes" id="UP000294498"/>
    </source>
</evidence>
<dbReference type="InterPro" id="IPR029044">
    <property type="entry name" value="Nucleotide-diphossugar_trans"/>
</dbReference>